<dbReference type="Pfam" id="PF16132">
    <property type="entry name" value="DUF4843"/>
    <property type="match status" value="1"/>
</dbReference>
<name>A0A521C6J0_SACCC</name>
<dbReference type="Proteomes" id="UP000319040">
    <property type="component" value="Unassembled WGS sequence"/>
</dbReference>
<dbReference type="RefSeq" id="WP_142532705.1">
    <property type="nucleotide sequence ID" value="NZ_FXTB01000002.1"/>
</dbReference>
<reference evidence="1 2" key="1">
    <citation type="submission" date="2017-05" db="EMBL/GenBank/DDBJ databases">
        <authorList>
            <person name="Varghese N."/>
            <person name="Submissions S."/>
        </authorList>
    </citation>
    <scope>NUCLEOTIDE SEQUENCE [LARGE SCALE GENOMIC DNA]</scope>
    <source>
        <strain evidence="1 2">DSM 27040</strain>
    </source>
</reference>
<gene>
    <name evidence="1" type="ORF">SAMN06265379_102420</name>
</gene>
<dbReference type="EMBL" id="FXTB01000002">
    <property type="protein sequence ID" value="SMO55049.1"/>
    <property type="molecule type" value="Genomic_DNA"/>
</dbReference>
<dbReference type="PROSITE" id="PS51257">
    <property type="entry name" value="PROKAR_LIPOPROTEIN"/>
    <property type="match status" value="1"/>
</dbReference>
<accession>A0A521C6J0</accession>
<sequence length="256" mass="30258">MKIQVLNIWISIVMIIGFSACENTDYLKYDLEQKDGVFLNYTEESDSMFYNFGFYEITEKTIEVPVNLIGMPRGYDREFSLSVSNERYADESAVAATEDYYEIPQKVLLKADSISAMVPVKLIRHPDLENVRAIITFNIEATEDLDVKGHAEFTITFDDKTPEEPNWWTAFDMGEFTKFKGQLFYRYFWEMEQNQKSIYDAIVKRWGKFLDIEPNNWGDNPLFVYYISFNKYVKLRMWEYSEAHPELELNIQKPTI</sequence>
<proteinExistence type="predicted"/>
<dbReference type="OrthoDB" id="1097088at2"/>
<evidence type="ECO:0000313" key="2">
    <source>
        <dbReference type="Proteomes" id="UP000319040"/>
    </source>
</evidence>
<evidence type="ECO:0008006" key="3">
    <source>
        <dbReference type="Google" id="ProtNLM"/>
    </source>
</evidence>
<organism evidence="1 2">
    <name type="scientific">Saccharicrinis carchari</name>
    <dbReference type="NCBI Taxonomy" id="1168039"/>
    <lineage>
        <taxon>Bacteria</taxon>
        <taxon>Pseudomonadati</taxon>
        <taxon>Bacteroidota</taxon>
        <taxon>Bacteroidia</taxon>
        <taxon>Marinilabiliales</taxon>
        <taxon>Marinilabiliaceae</taxon>
        <taxon>Saccharicrinis</taxon>
    </lineage>
</organism>
<evidence type="ECO:0000313" key="1">
    <source>
        <dbReference type="EMBL" id="SMO55049.1"/>
    </source>
</evidence>
<dbReference type="AlphaFoldDB" id="A0A521C6J0"/>
<keyword evidence="2" id="KW-1185">Reference proteome</keyword>
<dbReference type="InterPro" id="IPR032299">
    <property type="entry name" value="DUF4843"/>
</dbReference>
<protein>
    <recommendedName>
        <fullName evidence="3">DUF4843 domain-containing protein</fullName>
    </recommendedName>
</protein>